<gene>
    <name evidence="2" type="ORF">JOB18_038490</name>
</gene>
<protein>
    <submittedName>
        <fullName evidence="2">Uncharacterized protein</fullName>
    </submittedName>
</protein>
<reference evidence="2 3" key="1">
    <citation type="journal article" date="2021" name="Sci. Rep.">
        <title>Chromosome anchoring in Senegalese sole (Solea senegalensis) reveals sex-associated markers and genome rearrangements in flatfish.</title>
        <authorList>
            <person name="Guerrero-Cozar I."/>
            <person name="Gomez-Garrido J."/>
            <person name="Berbel C."/>
            <person name="Martinez-Blanch J.F."/>
            <person name="Alioto T."/>
            <person name="Claros M.G."/>
            <person name="Gagnaire P.A."/>
            <person name="Manchado M."/>
        </authorList>
    </citation>
    <scope>NUCLEOTIDE SEQUENCE [LARGE SCALE GENOMIC DNA]</scope>
    <source>
        <strain evidence="2">Sse05_10M</strain>
    </source>
</reference>
<keyword evidence="3" id="KW-1185">Reference proteome</keyword>
<sequence>SWTLSTGSQTVVDSEISTIYALRGALNMMKTEPDSSRATSKYIMSLSAVSFGPALTLVTMIAFLHEINEHSSSFAHERVSRASFSFLYYGVIDHCYRLACSLLRYHLCLLFCL</sequence>
<keyword evidence="1" id="KW-0812">Transmembrane</keyword>
<accession>A0AAV6RHG2</accession>
<dbReference type="AlphaFoldDB" id="A0AAV6RHG2"/>
<feature type="transmembrane region" description="Helical" evidence="1">
    <location>
        <begin position="42"/>
        <end position="64"/>
    </location>
</feature>
<evidence type="ECO:0000256" key="1">
    <source>
        <dbReference type="SAM" id="Phobius"/>
    </source>
</evidence>
<comment type="caution">
    <text evidence="2">The sequence shown here is derived from an EMBL/GenBank/DDBJ whole genome shotgun (WGS) entry which is preliminary data.</text>
</comment>
<dbReference type="Proteomes" id="UP000693946">
    <property type="component" value="Linkage Group LG2"/>
</dbReference>
<evidence type="ECO:0000313" key="3">
    <source>
        <dbReference type="Proteomes" id="UP000693946"/>
    </source>
</evidence>
<name>A0AAV6RHG2_SOLSE</name>
<feature type="non-terminal residue" evidence="2">
    <location>
        <position position="1"/>
    </location>
</feature>
<keyword evidence="1" id="KW-1133">Transmembrane helix</keyword>
<organism evidence="2 3">
    <name type="scientific">Solea senegalensis</name>
    <name type="common">Senegalese sole</name>
    <dbReference type="NCBI Taxonomy" id="28829"/>
    <lineage>
        <taxon>Eukaryota</taxon>
        <taxon>Metazoa</taxon>
        <taxon>Chordata</taxon>
        <taxon>Craniata</taxon>
        <taxon>Vertebrata</taxon>
        <taxon>Euteleostomi</taxon>
        <taxon>Actinopterygii</taxon>
        <taxon>Neopterygii</taxon>
        <taxon>Teleostei</taxon>
        <taxon>Neoteleostei</taxon>
        <taxon>Acanthomorphata</taxon>
        <taxon>Carangaria</taxon>
        <taxon>Pleuronectiformes</taxon>
        <taxon>Pleuronectoidei</taxon>
        <taxon>Soleidae</taxon>
        <taxon>Solea</taxon>
    </lineage>
</organism>
<keyword evidence="1" id="KW-0472">Membrane</keyword>
<evidence type="ECO:0000313" key="2">
    <source>
        <dbReference type="EMBL" id="KAG7503447.1"/>
    </source>
</evidence>
<dbReference type="EMBL" id="JAGKHQ010000012">
    <property type="protein sequence ID" value="KAG7503447.1"/>
    <property type="molecule type" value="Genomic_DNA"/>
</dbReference>
<proteinExistence type="predicted"/>